<dbReference type="InterPro" id="IPR035647">
    <property type="entry name" value="EFG_III/V"/>
</dbReference>
<dbReference type="CDD" id="cd01434">
    <property type="entry name" value="EFG_mtEFG1_IV"/>
    <property type="match status" value="1"/>
</dbReference>
<feature type="domain" description="Translation elongation factor EFG/EF2" evidence="8">
    <location>
        <begin position="445"/>
        <end position="562"/>
    </location>
</feature>
<dbReference type="RefSeq" id="WP_257716258.1">
    <property type="nucleotide sequence ID" value="NZ_JANJOU010000008.1"/>
</dbReference>
<dbReference type="SUPFAM" id="SSF54211">
    <property type="entry name" value="Ribosomal protein S5 domain 2-like"/>
    <property type="match status" value="1"/>
</dbReference>
<dbReference type="EMBL" id="JANJOU010000008">
    <property type="protein sequence ID" value="MCR0982586.1"/>
    <property type="molecule type" value="Genomic_DNA"/>
</dbReference>
<dbReference type="SMART" id="SM00838">
    <property type="entry name" value="EFG_C"/>
    <property type="match status" value="1"/>
</dbReference>
<sequence length="649" mass="68917">MAPQPDDPSGHVPHRAIALVGPQGSGKSALFEALLTASGTPPARRAAQRGPGTELRLAHCRVAGSEWSILDCPGSVEFTYQAEAALAAADLAVVVCDAAPARGASLAPLFRRLEETGTPAIVVINKIDTLAGTIRESLAALQGQTRRKLVLRQIPIRDGEAVTGYVDLVSERAYRYRRGEPSERVDLPDAVQARKGEARSELLETLADHDDALLEKILDDLSPEPAEIYRPLHHGEGSGAVMSVLLTSAERSSGIQRLWKTLRHDVPSAAETAARRGVEGTGAPLAQVFRTLQAGHAGRLSFVRAWRGVLEDGMALDGQRVGGIYRFPGGEMEKVRQAVAGDLVALGRLEGARTGAVLGGPAPLPFPEPPPPSLALGIAPEARNDDVRLSTGLQRLAEEDPALTVTQDAESGTTVLGGQGEIHLRAALDRLAALTGVKLRTAPPPVAFRETIRHAVTQHARLKRQTGGHGQFADVKLQIAPRPRGSGFHFDEKVVGGSVPKRFIPAIAQAAEEATRKGPLGQPVVDIAVILLDGGFHAVDSSDMAFATATRMAMQEGLATAGPFLLEPVQDVAVSTPAGFTSTVQRLLTGRRGQILGFSAKDGWDGWDEVQALVPAAELGDFIIELRSQTQGLGSFVHRFDHLAEVRSR</sequence>
<dbReference type="Gene3D" id="3.30.70.870">
    <property type="entry name" value="Elongation Factor G (Translational Gtpase), domain 3"/>
    <property type="match status" value="1"/>
</dbReference>
<dbReference type="SMART" id="SM00889">
    <property type="entry name" value="EFG_IV"/>
    <property type="match status" value="1"/>
</dbReference>
<dbReference type="InterPro" id="IPR014721">
    <property type="entry name" value="Ribsml_uS5_D2-typ_fold_subgr"/>
</dbReference>
<comment type="function">
    <text evidence="6">Catalyzes the GTP-dependent ribosomal translocation step during translation elongation. During this step, the ribosome changes from the pre-translocational (PRE) to the post-translocational (POST) state as the newly formed A-site-bound peptidyl-tRNA and P-site-bound deacylated tRNA move to the P and E sites, respectively. Catalyzes the coordinated movement of the two tRNA molecules, the mRNA and conformational changes in the ribosome.</text>
</comment>
<evidence type="ECO:0000256" key="3">
    <source>
        <dbReference type="ARBA" id="ARBA00022768"/>
    </source>
</evidence>
<dbReference type="InterPro" id="IPR000640">
    <property type="entry name" value="EFG_V-like"/>
</dbReference>
<evidence type="ECO:0000313" key="9">
    <source>
        <dbReference type="EMBL" id="MCR0982586.1"/>
    </source>
</evidence>
<keyword evidence="10" id="KW-1185">Reference proteome</keyword>
<gene>
    <name evidence="9" type="ORF">NRP21_11055</name>
</gene>
<name>A0ABT1X3A3_9PROT</name>
<dbReference type="SUPFAM" id="SSF52540">
    <property type="entry name" value="P-loop containing nucleoside triphosphate hydrolases"/>
    <property type="match status" value="1"/>
</dbReference>
<accession>A0ABT1X3A3</accession>
<keyword evidence="5" id="KW-0342">GTP-binding</keyword>
<dbReference type="NCBIfam" id="NF009379">
    <property type="entry name" value="PRK12740.1-3"/>
    <property type="match status" value="1"/>
</dbReference>
<dbReference type="Gene3D" id="3.40.50.300">
    <property type="entry name" value="P-loop containing nucleotide triphosphate hydrolases"/>
    <property type="match status" value="1"/>
</dbReference>
<dbReference type="Proteomes" id="UP001524642">
    <property type="component" value="Unassembled WGS sequence"/>
</dbReference>
<dbReference type="SUPFAM" id="SSF54980">
    <property type="entry name" value="EF-G C-terminal domain-like"/>
    <property type="match status" value="2"/>
</dbReference>
<protein>
    <recommendedName>
        <fullName evidence="1">Elongation factor G</fullName>
    </recommendedName>
</protein>
<dbReference type="InterPro" id="IPR047872">
    <property type="entry name" value="EFG_IV"/>
</dbReference>
<keyword evidence="3 9" id="KW-0251">Elongation factor</keyword>
<dbReference type="Gene3D" id="3.30.70.240">
    <property type="match status" value="1"/>
</dbReference>
<dbReference type="GO" id="GO:0003746">
    <property type="term" value="F:translation elongation factor activity"/>
    <property type="evidence" value="ECO:0007669"/>
    <property type="project" value="UniProtKB-KW"/>
</dbReference>
<evidence type="ECO:0000259" key="7">
    <source>
        <dbReference type="SMART" id="SM00838"/>
    </source>
</evidence>
<keyword evidence="2" id="KW-0547">Nucleotide-binding</keyword>
<organism evidence="9 10">
    <name type="scientific">Roseomonas populi</name>
    <dbReference type="NCBI Taxonomy" id="3121582"/>
    <lineage>
        <taxon>Bacteria</taxon>
        <taxon>Pseudomonadati</taxon>
        <taxon>Pseudomonadota</taxon>
        <taxon>Alphaproteobacteria</taxon>
        <taxon>Acetobacterales</taxon>
        <taxon>Roseomonadaceae</taxon>
        <taxon>Roseomonas</taxon>
    </lineage>
</organism>
<dbReference type="Pfam" id="PF03764">
    <property type="entry name" value="EFG_IV"/>
    <property type="match status" value="1"/>
</dbReference>
<dbReference type="InterPro" id="IPR027417">
    <property type="entry name" value="P-loop_NTPase"/>
</dbReference>
<dbReference type="Pfam" id="PF00009">
    <property type="entry name" value="GTP_EFTU"/>
    <property type="match status" value="1"/>
</dbReference>
<evidence type="ECO:0000256" key="6">
    <source>
        <dbReference type="ARBA" id="ARBA00024731"/>
    </source>
</evidence>
<dbReference type="NCBIfam" id="TIGR00231">
    <property type="entry name" value="small_GTP"/>
    <property type="match status" value="1"/>
</dbReference>
<reference evidence="9 10" key="1">
    <citation type="submission" date="2022-06" db="EMBL/GenBank/DDBJ databases">
        <title>Roseomonas CN29.</title>
        <authorList>
            <person name="Cheng Y."/>
            <person name="He X."/>
        </authorList>
    </citation>
    <scope>NUCLEOTIDE SEQUENCE [LARGE SCALE GENOMIC DNA]</scope>
    <source>
        <strain evidence="9 10">CN29</strain>
    </source>
</reference>
<dbReference type="Gene3D" id="2.40.30.10">
    <property type="entry name" value="Translation factors"/>
    <property type="match status" value="1"/>
</dbReference>
<dbReference type="InterPro" id="IPR005225">
    <property type="entry name" value="Small_GTP-bd"/>
</dbReference>
<evidence type="ECO:0000256" key="4">
    <source>
        <dbReference type="ARBA" id="ARBA00022917"/>
    </source>
</evidence>
<dbReference type="CDD" id="cd03713">
    <property type="entry name" value="EFG_mtEFG_C"/>
    <property type="match status" value="1"/>
</dbReference>
<dbReference type="SUPFAM" id="SSF50447">
    <property type="entry name" value="Translation proteins"/>
    <property type="match status" value="1"/>
</dbReference>
<dbReference type="Pfam" id="PF00679">
    <property type="entry name" value="EFG_C"/>
    <property type="match status" value="1"/>
</dbReference>
<feature type="domain" description="Elongation factor EFG" evidence="7">
    <location>
        <begin position="564"/>
        <end position="646"/>
    </location>
</feature>
<dbReference type="PANTHER" id="PTHR43261:SF7">
    <property type="entry name" value="ELONGATION FACTOR G-LIKE PROTEIN"/>
    <property type="match status" value="1"/>
</dbReference>
<dbReference type="InterPro" id="IPR041095">
    <property type="entry name" value="EFG_II"/>
</dbReference>
<comment type="caution">
    <text evidence="9">The sequence shown here is derived from an EMBL/GenBank/DDBJ whole genome shotgun (WGS) entry which is preliminary data.</text>
</comment>
<evidence type="ECO:0000259" key="8">
    <source>
        <dbReference type="SMART" id="SM00889"/>
    </source>
</evidence>
<dbReference type="InterPro" id="IPR009000">
    <property type="entry name" value="Transl_B-barrel_sf"/>
</dbReference>
<dbReference type="InterPro" id="IPR000795">
    <property type="entry name" value="T_Tr_GTP-bd_dom"/>
</dbReference>
<dbReference type="InterPro" id="IPR020568">
    <property type="entry name" value="Ribosomal_Su5_D2-typ_SF"/>
</dbReference>
<proteinExistence type="predicted"/>
<keyword evidence="4" id="KW-0648">Protein biosynthesis</keyword>
<dbReference type="Pfam" id="PF14492">
    <property type="entry name" value="EFG_III"/>
    <property type="match status" value="1"/>
</dbReference>
<dbReference type="Gene3D" id="3.30.230.10">
    <property type="match status" value="1"/>
</dbReference>
<dbReference type="PANTHER" id="PTHR43261">
    <property type="entry name" value="TRANSLATION ELONGATION FACTOR G-RELATED"/>
    <property type="match status" value="1"/>
</dbReference>
<evidence type="ECO:0000313" key="10">
    <source>
        <dbReference type="Proteomes" id="UP001524642"/>
    </source>
</evidence>
<dbReference type="InterPro" id="IPR005517">
    <property type="entry name" value="Transl_elong_EFG/EF2_IV"/>
</dbReference>
<evidence type="ECO:0000256" key="1">
    <source>
        <dbReference type="ARBA" id="ARBA00017872"/>
    </source>
</evidence>
<evidence type="ECO:0000256" key="5">
    <source>
        <dbReference type="ARBA" id="ARBA00023134"/>
    </source>
</evidence>
<evidence type="ECO:0000256" key="2">
    <source>
        <dbReference type="ARBA" id="ARBA00022741"/>
    </source>
</evidence>
<dbReference type="InterPro" id="IPR035649">
    <property type="entry name" value="EFG_V"/>
</dbReference>